<dbReference type="SUPFAM" id="SSF54001">
    <property type="entry name" value="Cysteine proteinases"/>
    <property type="match status" value="1"/>
</dbReference>
<feature type="domain" description="Ubiquitin-like protease family profile" evidence="5">
    <location>
        <begin position="603"/>
        <end position="678"/>
    </location>
</feature>
<protein>
    <recommendedName>
        <fullName evidence="5">Ubiquitin-like protease family profile domain-containing protein</fullName>
    </recommendedName>
</protein>
<dbReference type="OrthoDB" id="5084510at2759"/>
<proteinExistence type="inferred from homology"/>
<dbReference type="GO" id="GO:0019783">
    <property type="term" value="F:ubiquitin-like protein peptidase activity"/>
    <property type="evidence" value="ECO:0007669"/>
    <property type="project" value="UniProtKB-ARBA"/>
</dbReference>
<dbReference type="GO" id="GO:0008234">
    <property type="term" value="F:cysteine-type peptidase activity"/>
    <property type="evidence" value="ECO:0007669"/>
    <property type="project" value="InterPro"/>
</dbReference>
<dbReference type="GO" id="GO:0006508">
    <property type="term" value="P:proteolysis"/>
    <property type="evidence" value="ECO:0007669"/>
    <property type="project" value="UniProtKB-KW"/>
</dbReference>
<feature type="region of interest" description="Disordered" evidence="4">
    <location>
        <begin position="725"/>
        <end position="744"/>
    </location>
</feature>
<keyword evidence="2" id="KW-0645">Protease</keyword>
<gene>
    <name evidence="6" type="ORF">FALBO_4852</name>
</gene>
<keyword evidence="7" id="KW-1185">Reference proteome</keyword>
<feature type="compositionally biased region" description="Polar residues" evidence="4">
    <location>
        <begin position="24"/>
        <end position="38"/>
    </location>
</feature>
<dbReference type="Proteomes" id="UP000554235">
    <property type="component" value="Unassembled WGS sequence"/>
</dbReference>
<organism evidence="6 7">
    <name type="scientific">Fusarium albosuccineum</name>
    <dbReference type="NCBI Taxonomy" id="1237068"/>
    <lineage>
        <taxon>Eukaryota</taxon>
        <taxon>Fungi</taxon>
        <taxon>Dikarya</taxon>
        <taxon>Ascomycota</taxon>
        <taxon>Pezizomycotina</taxon>
        <taxon>Sordariomycetes</taxon>
        <taxon>Hypocreomycetidae</taxon>
        <taxon>Hypocreales</taxon>
        <taxon>Nectriaceae</taxon>
        <taxon>Fusarium</taxon>
        <taxon>Fusarium decemcellulare species complex</taxon>
    </lineage>
</organism>
<reference evidence="6 7" key="1">
    <citation type="submission" date="2020-01" db="EMBL/GenBank/DDBJ databases">
        <title>Identification and distribution of gene clusters putatively required for synthesis of sphingolipid metabolism inhibitors in phylogenetically diverse species of the filamentous fungus Fusarium.</title>
        <authorList>
            <person name="Kim H.-S."/>
            <person name="Busman M."/>
            <person name="Brown D.W."/>
            <person name="Divon H."/>
            <person name="Uhlig S."/>
            <person name="Proctor R.H."/>
        </authorList>
    </citation>
    <scope>NUCLEOTIDE SEQUENCE [LARGE SCALE GENOMIC DNA]</scope>
    <source>
        <strain evidence="6 7">NRRL 20459</strain>
    </source>
</reference>
<evidence type="ECO:0000259" key="5">
    <source>
        <dbReference type="Pfam" id="PF02902"/>
    </source>
</evidence>
<name>A0A8H4LHI4_9HYPO</name>
<evidence type="ECO:0000256" key="1">
    <source>
        <dbReference type="ARBA" id="ARBA00005234"/>
    </source>
</evidence>
<dbReference type="AlphaFoldDB" id="A0A8H4LHI4"/>
<comment type="similarity">
    <text evidence="1">Belongs to the peptidase C48 family.</text>
</comment>
<dbReference type="InterPro" id="IPR003653">
    <property type="entry name" value="Peptidase_C48_C"/>
</dbReference>
<keyword evidence="3" id="KW-0378">Hydrolase</keyword>
<evidence type="ECO:0000313" key="7">
    <source>
        <dbReference type="Proteomes" id="UP000554235"/>
    </source>
</evidence>
<dbReference type="Pfam" id="PF02902">
    <property type="entry name" value="Peptidase_C48"/>
    <property type="match status" value="1"/>
</dbReference>
<evidence type="ECO:0000256" key="3">
    <source>
        <dbReference type="ARBA" id="ARBA00022801"/>
    </source>
</evidence>
<feature type="compositionally biased region" description="Polar residues" evidence="4">
    <location>
        <begin position="1"/>
        <end position="10"/>
    </location>
</feature>
<feature type="region of interest" description="Disordered" evidence="4">
    <location>
        <begin position="1"/>
        <end position="53"/>
    </location>
</feature>
<dbReference type="Gene3D" id="3.40.395.10">
    <property type="entry name" value="Adenoviral Proteinase, Chain A"/>
    <property type="match status" value="1"/>
</dbReference>
<dbReference type="InterPro" id="IPR038765">
    <property type="entry name" value="Papain-like_cys_pep_sf"/>
</dbReference>
<sequence>MYHSPVSPSGSLIEKPTIDGRPPNTISINAQDALNDTPSSPPFEPLTPGASDDECAPHNEASSLRAAARTLAHRLRCPININAIFNGILRVTDSEACELDESLSQALGRLPKPERSRISSFARRLSRIYEQGRNDDDDVEAAAQLVVAPPFVVKSRSNMIGGTGKVPRSNCEPDADNSPLEQASTQATGGNAGRTKQPIAYASEANPRTKVICRDPHTDGTTADLPGSAASDTLTVTDPREVATQKTPSPAQTAQEAVSSESSHKLRPTLLEQSVVDFIAERYQQIWQFSLPGNSPDTYKALFDSLRIEADNEEVWSDGSRWMALVKAGDSDRCMGSIRYALTACGFARWHKSQVVWLERAAGMATQKATNAVFERMLGHRPEKAGAEQEGWKRQRQRLSTHLTRGKKWLRLLDAFGWGILFKDAWDLVKSRDVELDILIQEGPHQLQKMAILRLLEEQMTSLLSTGKTNPEEFRQQLVEEGFLDPCTAPSATGDEELDAFLEEVRGSSMSDRLVIRHANFQFDIASLQRLGSTRWLNDDIILACLHLSSKLPFVRVGFSIPIHRQTRAGGAIPRPFERAAQQISEWHASQQEGDSHAESPLVCFFPLFQRHNHFSLLEISERDGKIYHYDSMSSGKNADVKMACNKEFPGFQYVEKGKREVTQQTDAHSCGPFVIKNGCDRMIGRPAKNGAMAKYDPTELRGEALHILRSAWKDGALTVAVMPKPGRKRKSHTGDHGKANKRRRAEARLIEGAEVIEIE</sequence>
<dbReference type="EMBL" id="JAADYS010000637">
    <property type="protein sequence ID" value="KAF4468233.1"/>
    <property type="molecule type" value="Genomic_DNA"/>
</dbReference>
<evidence type="ECO:0000256" key="2">
    <source>
        <dbReference type="ARBA" id="ARBA00022670"/>
    </source>
</evidence>
<evidence type="ECO:0000313" key="6">
    <source>
        <dbReference type="EMBL" id="KAF4468233.1"/>
    </source>
</evidence>
<feature type="compositionally biased region" description="Polar residues" evidence="4">
    <location>
        <begin position="244"/>
        <end position="261"/>
    </location>
</feature>
<feature type="compositionally biased region" description="Polar residues" evidence="4">
    <location>
        <begin position="179"/>
        <end position="189"/>
    </location>
</feature>
<comment type="caution">
    <text evidence="6">The sequence shown here is derived from an EMBL/GenBank/DDBJ whole genome shotgun (WGS) entry which is preliminary data.</text>
</comment>
<feature type="region of interest" description="Disordered" evidence="4">
    <location>
        <begin position="159"/>
        <end position="265"/>
    </location>
</feature>
<evidence type="ECO:0000256" key="4">
    <source>
        <dbReference type="SAM" id="MobiDB-lite"/>
    </source>
</evidence>
<accession>A0A8H4LHI4</accession>